<feature type="domain" description="Carbohydrate kinase PfkB" evidence="4">
    <location>
        <begin position="20"/>
        <end position="281"/>
    </location>
</feature>
<keyword evidence="2" id="KW-0808">Transferase</keyword>
<organism evidence="5 6">
    <name type="scientific">Pedobacter rhizosphaerae</name>
    <dbReference type="NCBI Taxonomy" id="390241"/>
    <lineage>
        <taxon>Bacteria</taxon>
        <taxon>Pseudomonadati</taxon>
        <taxon>Bacteroidota</taxon>
        <taxon>Sphingobacteriia</taxon>
        <taxon>Sphingobacteriales</taxon>
        <taxon>Sphingobacteriaceae</taxon>
        <taxon>Pedobacter</taxon>
    </lineage>
</organism>
<dbReference type="EMBL" id="FOGG01000015">
    <property type="protein sequence ID" value="SER75335.1"/>
    <property type="molecule type" value="Genomic_DNA"/>
</dbReference>
<dbReference type="SUPFAM" id="SSF53613">
    <property type="entry name" value="Ribokinase-like"/>
    <property type="match status" value="1"/>
</dbReference>
<dbReference type="AlphaFoldDB" id="A0A1H9RSA4"/>
<sequence>MQNKVITIGEILWDVFPEGKKAGGSSMNVALNLHKQNIESNFISAVGDDENGRELISFLHSNDYPTHLVQVHPKLPSSTVEVHLDENHQATYTIKQPVAWDDIQISNENIAAVKAADALVYCSLTCRAASSKNTILTLLENAKTKIFDINLRSPFYHPDLIGELLKYADILKINEDELIWVKESFQLSGNTDEQLLKQLANEFNIEIICLTLGDKGACVLKDGKLFKHSGYKVQVVDTVGAGDSFLATFIACYLEGYPMERTLDYACKVGAFVASQAGANPEYNKKIYQMAL</sequence>
<protein>
    <submittedName>
        <fullName evidence="5">Fructokinase</fullName>
    </submittedName>
</protein>
<evidence type="ECO:0000256" key="3">
    <source>
        <dbReference type="ARBA" id="ARBA00022777"/>
    </source>
</evidence>
<reference evidence="5 6" key="1">
    <citation type="submission" date="2016-10" db="EMBL/GenBank/DDBJ databases">
        <authorList>
            <person name="de Groot N.N."/>
        </authorList>
    </citation>
    <scope>NUCLEOTIDE SEQUENCE [LARGE SCALE GENOMIC DNA]</scope>
    <source>
        <strain evidence="5 6">DSM 18610</strain>
    </source>
</reference>
<evidence type="ECO:0000259" key="4">
    <source>
        <dbReference type="Pfam" id="PF00294"/>
    </source>
</evidence>
<evidence type="ECO:0000313" key="5">
    <source>
        <dbReference type="EMBL" id="SER75335.1"/>
    </source>
</evidence>
<dbReference type="Pfam" id="PF00294">
    <property type="entry name" value="PfkB"/>
    <property type="match status" value="1"/>
</dbReference>
<proteinExistence type="inferred from homology"/>
<dbReference type="CDD" id="cd01167">
    <property type="entry name" value="bac_FRK"/>
    <property type="match status" value="1"/>
</dbReference>
<dbReference type="PANTHER" id="PTHR43085">
    <property type="entry name" value="HEXOKINASE FAMILY MEMBER"/>
    <property type="match status" value="1"/>
</dbReference>
<accession>A0A1H9RSA4</accession>
<name>A0A1H9RSA4_9SPHI</name>
<comment type="similarity">
    <text evidence="1">Belongs to the carbohydrate kinase PfkB family.</text>
</comment>
<dbReference type="GO" id="GO:0016301">
    <property type="term" value="F:kinase activity"/>
    <property type="evidence" value="ECO:0007669"/>
    <property type="project" value="UniProtKB-KW"/>
</dbReference>
<dbReference type="Proteomes" id="UP000199572">
    <property type="component" value="Unassembled WGS sequence"/>
</dbReference>
<dbReference type="PANTHER" id="PTHR43085:SF57">
    <property type="entry name" value="CARBOHYDRATE KINASE PFKB DOMAIN-CONTAINING PROTEIN"/>
    <property type="match status" value="1"/>
</dbReference>
<evidence type="ECO:0000313" key="6">
    <source>
        <dbReference type="Proteomes" id="UP000199572"/>
    </source>
</evidence>
<dbReference type="InterPro" id="IPR011611">
    <property type="entry name" value="PfkB_dom"/>
</dbReference>
<dbReference type="InterPro" id="IPR050306">
    <property type="entry name" value="PfkB_Carbo_kinase"/>
</dbReference>
<dbReference type="Gene3D" id="3.40.1190.20">
    <property type="match status" value="1"/>
</dbReference>
<evidence type="ECO:0000256" key="2">
    <source>
        <dbReference type="ARBA" id="ARBA00022679"/>
    </source>
</evidence>
<dbReference type="InterPro" id="IPR029056">
    <property type="entry name" value="Ribokinase-like"/>
</dbReference>
<evidence type="ECO:0000256" key="1">
    <source>
        <dbReference type="ARBA" id="ARBA00010688"/>
    </source>
</evidence>
<gene>
    <name evidence="5" type="ORF">SAMN04488023_11593</name>
</gene>
<keyword evidence="6" id="KW-1185">Reference proteome</keyword>
<dbReference type="STRING" id="390241.SAMN04488023_11593"/>
<dbReference type="OrthoDB" id="9813569at2"/>
<dbReference type="RefSeq" id="WP_090885162.1">
    <property type="nucleotide sequence ID" value="NZ_FOGG01000015.1"/>
</dbReference>
<keyword evidence="3 5" id="KW-0418">Kinase</keyword>